<keyword evidence="3" id="KW-1185">Reference proteome</keyword>
<evidence type="ECO:0000313" key="3">
    <source>
        <dbReference type="Proteomes" id="UP000252107"/>
    </source>
</evidence>
<dbReference type="Proteomes" id="UP000252107">
    <property type="component" value="Unassembled WGS sequence"/>
</dbReference>
<feature type="region of interest" description="Disordered" evidence="1">
    <location>
        <begin position="300"/>
        <end position="323"/>
    </location>
</feature>
<protein>
    <submittedName>
        <fullName evidence="2">Uncharacterized protein</fullName>
    </submittedName>
</protein>
<dbReference type="EMBL" id="LXQD01000075">
    <property type="protein sequence ID" value="RCJ39556.1"/>
    <property type="molecule type" value="Genomic_DNA"/>
</dbReference>
<comment type="caution">
    <text evidence="2">The sequence shown here is derived from an EMBL/GenBank/DDBJ whole genome shotgun (WGS) entry which is preliminary data.</text>
</comment>
<gene>
    <name evidence="2" type="ORF">A6770_38895</name>
</gene>
<sequence>MDSQSQLQSPPETLKAPLLQLRDYYAPLVEKYEQLYTQALNNLNHVEALLSNWSSSSSANGNLETMEVIASEVTAASSENLLLENSDVYDGLRLHIAQTQVNNYEPVTSSVSKTNDLEVKNSSIASGNIDPLPAVDEEVNAAESKNRLSENSDSITEEEVNLVELINSEVLQADDLEIENSSGASQQENELPAPIPKVIETPQSTQHKSHKFSDIPMLPEYQSISRTEAVQKLLQKHAGTVCHIDFIVRTLYGELKPDVFKVVKGRVQSTLTNGRESNRWFLVPLKPGCFTLDLKLLNSNRKSSSDKQSKSKNNKPDPRAKTNLIPMLGDFEGQFLIDALTSLLQQNPLQVFNVAEVIEQLYGELDESDVKEVKPKVLNELSRGHRTGRFSRVPHEIGLYTWDSKLLEQASSS</sequence>
<feature type="compositionally biased region" description="Basic and acidic residues" evidence="1">
    <location>
        <begin position="303"/>
        <end position="320"/>
    </location>
</feature>
<accession>A0A367RSJ8</accession>
<organism evidence="2 3">
    <name type="scientific">Nostoc minutum NIES-26</name>
    <dbReference type="NCBI Taxonomy" id="1844469"/>
    <lineage>
        <taxon>Bacteria</taxon>
        <taxon>Bacillati</taxon>
        <taxon>Cyanobacteriota</taxon>
        <taxon>Cyanophyceae</taxon>
        <taxon>Nostocales</taxon>
        <taxon>Nostocaceae</taxon>
        <taxon>Nostoc</taxon>
    </lineage>
</organism>
<proteinExistence type="predicted"/>
<evidence type="ECO:0000313" key="2">
    <source>
        <dbReference type="EMBL" id="RCJ39556.1"/>
    </source>
</evidence>
<evidence type="ECO:0000256" key="1">
    <source>
        <dbReference type="SAM" id="MobiDB-lite"/>
    </source>
</evidence>
<name>A0A367RSJ8_9NOSO</name>
<reference evidence="2" key="1">
    <citation type="submission" date="2016-04" db="EMBL/GenBank/DDBJ databases">
        <authorList>
            <person name="Tabuchi Yagui T.R."/>
        </authorList>
    </citation>
    <scope>NUCLEOTIDE SEQUENCE [LARGE SCALE GENOMIC DNA]</scope>
    <source>
        <strain evidence="2">NIES-26</strain>
    </source>
</reference>
<dbReference type="AlphaFoldDB" id="A0A367RSJ8"/>